<dbReference type="GO" id="GO:0004550">
    <property type="term" value="F:nucleoside diphosphate kinase activity"/>
    <property type="evidence" value="ECO:0007669"/>
    <property type="project" value="UniProtKB-EC"/>
</dbReference>
<name>A0A3B1E761_9ZZZZ</name>
<keyword evidence="5" id="KW-0963">Cytoplasm</keyword>
<dbReference type="AlphaFoldDB" id="A0A3B1E761"/>
<keyword evidence="10 14" id="KW-0418">Kinase</keyword>
<evidence type="ECO:0000256" key="4">
    <source>
        <dbReference type="ARBA" id="ARBA00012966"/>
    </source>
</evidence>
<evidence type="ECO:0000256" key="6">
    <source>
        <dbReference type="ARBA" id="ARBA00022553"/>
    </source>
</evidence>
<dbReference type="GO" id="GO:0005737">
    <property type="term" value="C:cytoplasm"/>
    <property type="evidence" value="ECO:0007669"/>
    <property type="project" value="UniProtKB-SubCell"/>
</dbReference>
<dbReference type="SUPFAM" id="SSF54919">
    <property type="entry name" value="Nucleoside diphosphate kinase, NDK"/>
    <property type="match status" value="1"/>
</dbReference>
<dbReference type="Gene3D" id="3.30.70.141">
    <property type="entry name" value="Nucleoside diphosphate kinase-like domain"/>
    <property type="match status" value="1"/>
</dbReference>
<comment type="similarity">
    <text evidence="3">Belongs to the NDK family.</text>
</comment>
<dbReference type="FunFam" id="3.30.70.141:FF:000001">
    <property type="entry name" value="Nucleoside diphosphate kinase"/>
    <property type="match status" value="1"/>
</dbReference>
<dbReference type="GO" id="GO:0006183">
    <property type="term" value="P:GTP biosynthetic process"/>
    <property type="evidence" value="ECO:0007669"/>
    <property type="project" value="InterPro"/>
</dbReference>
<dbReference type="EMBL" id="UOYO01000020">
    <property type="protein sequence ID" value="VAY87137.1"/>
    <property type="molecule type" value="Genomic_DNA"/>
</dbReference>
<dbReference type="Pfam" id="PF00334">
    <property type="entry name" value="NDK"/>
    <property type="match status" value="1"/>
</dbReference>
<dbReference type="GO" id="GO:0005524">
    <property type="term" value="F:ATP binding"/>
    <property type="evidence" value="ECO:0007669"/>
    <property type="project" value="UniProtKB-KW"/>
</dbReference>
<evidence type="ECO:0000256" key="9">
    <source>
        <dbReference type="ARBA" id="ARBA00022741"/>
    </source>
</evidence>
<dbReference type="PANTHER" id="PTHR11349">
    <property type="entry name" value="NUCLEOSIDE DIPHOSPHATE KINASE"/>
    <property type="match status" value="1"/>
</dbReference>
<evidence type="ECO:0000256" key="5">
    <source>
        <dbReference type="ARBA" id="ARBA00022490"/>
    </source>
</evidence>
<keyword evidence="11" id="KW-0067">ATP-binding</keyword>
<evidence type="ECO:0000256" key="1">
    <source>
        <dbReference type="ARBA" id="ARBA00001946"/>
    </source>
</evidence>
<evidence type="ECO:0000256" key="11">
    <source>
        <dbReference type="ARBA" id="ARBA00022840"/>
    </source>
</evidence>
<feature type="domain" description="Nucleoside diphosphate kinase-like" evidence="13">
    <location>
        <begin position="1"/>
        <end position="137"/>
    </location>
</feature>
<comment type="subcellular location">
    <subcellularLocation>
        <location evidence="2">Cytoplasm</location>
    </subcellularLocation>
</comment>
<keyword evidence="12" id="KW-0460">Magnesium</keyword>
<dbReference type="EC" id="2.7.4.6" evidence="4"/>
<dbReference type="InterPro" id="IPR036850">
    <property type="entry name" value="NDK-like_dom_sf"/>
</dbReference>
<protein>
    <recommendedName>
        <fullName evidence="4">nucleoside-diphosphate kinase</fullName>
        <ecNumber evidence="4">2.7.4.6</ecNumber>
    </recommendedName>
</protein>
<keyword evidence="9" id="KW-0547">Nucleotide-binding</keyword>
<dbReference type="GO" id="GO:0046872">
    <property type="term" value="F:metal ion binding"/>
    <property type="evidence" value="ECO:0007669"/>
    <property type="project" value="UniProtKB-KW"/>
</dbReference>
<proteinExistence type="inferred from homology"/>
<evidence type="ECO:0000313" key="14">
    <source>
        <dbReference type="EMBL" id="VAY87137.1"/>
    </source>
</evidence>
<accession>A0A3B1E761</accession>
<evidence type="ECO:0000256" key="7">
    <source>
        <dbReference type="ARBA" id="ARBA00022679"/>
    </source>
</evidence>
<dbReference type="InterPro" id="IPR034907">
    <property type="entry name" value="NDK-like_dom"/>
</dbReference>
<evidence type="ECO:0000256" key="2">
    <source>
        <dbReference type="ARBA" id="ARBA00004496"/>
    </source>
</evidence>
<dbReference type="NCBIfam" id="NF001908">
    <property type="entry name" value="PRK00668.1"/>
    <property type="match status" value="1"/>
</dbReference>
<dbReference type="CDD" id="cd04413">
    <property type="entry name" value="NDPk_I"/>
    <property type="match status" value="1"/>
</dbReference>
<dbReference type="InterPro" id="IPR001564">
    <property type="entry name" value="Nucleoside_diP_kinase"/>
</dbReference>
<keyword evidence="6" id="KW-0597">Phosphoprotein</keyword>
<keyword evidence="7 14" id="KW-0808">Transferase</keyword>
<evidence type="ECO:0000256" key="12">
    <source>
        <dbReference type="ARBA" id="ARBA00022842"/>
    </source>
</evidence>
<dbReference type="PROSITE" id="PS00469">
    <property type="entry name" value="NDPK"/>
    <property type="match status" value="1"/>
</dbReference>
<comment type="cofactor">
    <cofactor evidence="1">
        <name>Mg(2+)</name>
        <dbReference type="ChEBI" id="CHEBI:18420"/>
    </cofactor>
</comment>
<evidence type="ECO:0000256" key="3">
    <source>
        <dbReference type="ARBA" id="ARBA00008142"/>
    </source>
</evidence>
<dbReference type="InterPro" id="IPR023005">
    <property type="entry name" value="Nucleoside_diP_kinase_AS"/>
</dbReference>
<dbReference type="PRINTS" id="PR01243">
    <property type="entry name" value="NUCDPKINASE"/>
</dbReference>
<evidence type="ECO:0000256" key="8">
    <source>
        <dbReference type="ARBA" id="ARBA00022723"/>
    </source>
</evidence>
<dbReference type="SMART" id="SM00562">
    <property type="entry name" value="NDK"/>
    <property type="match status" value="1"/>
</dbReference>
<dbReference type="GO" id="GO:0006228">
    <property type="term" value="P:UTP biosynthetic process"/>
    <property type="evidence" value="ECO:0007669"/>
    <property type="project" value="InterPro"/>
</dbReference>
<reference evidence="14" key="1">
    <citation type="submission" date="2018-10" db="EMBL/GenBank/DDBJ databases">
        <authorList>
            <person name="Aoki K."/>
        </authorList>
    </citation>
    <scope>NUCLEOTIDE SEQUENCE</scope>
</reference>
<keyword evidence="8" id="KW-0479">Metal-binding</keyword>
<evidence type="ECO:0000259" key="13">
    <source>
        <dbReference type="SMART" id="SM00562"/>
    </source>
</evidence>
<gene>
    <name evidence="14" type="ORF">MNB_ARC-1_708</name>
</gene>
<dbReference type="PROSITE" id="PS51374">
    <property type="entry name" value="NDPK_LIKE"/>
    <property type="match status" value="1"/>
</dbReference>
<organism evidence="14">
    <name type="scientific">hydrothermal vent metagenome</name>
    <dbReference type="NCBI Taxonomy" id="652676"/>
    <lineage>
        <taxon>unclassified sequences</taxon>
        <taxon>metagenomes</taxon>
        <taxon>ecological metagenomes</taxon>
    </lineage>
</organism>
<dbReference type="GO" id="GO:0006241">
    <property type="term" value="P:CTP biosynthetic process"/>
    <property type="evidence" value="ECO:0007669"/>
    <property type="project" value="InterPro"/>
</dbReference>
<evidence type="ECO:0000256" key="10">
    <source>
        <dbReference type="ARBA" id="ARBA00022777"/>
    </source>
</evidence>
<dbReference type="HAMAP" id="MF_00451">
    <property type="entry name" value="NDP_kinase"/>
    <property type="match status" value="1"/>
</dbReference>
<sequence>MERTLSIVKPDAVNKNVIGKILDRFETAGLRIAITKKIQLSVADAQAFYAVHQERPFFNDLVEFMVSGPVVVTVLEGENAVRINRDLMGDTNPKDAKAGTIRADFAESIDANAVHGSDSIENAKIEINFFFAQKDIC</sequence>